<gene>
    <name evidence="8" type="ORF">AB205_0079260</name>
</gene>
<evidence type="ECO:0000256" key="6">
    <source>
        <dbReference type="ARBA" id="ARBA00023242"/>
    </source>
</evidence>
<proteinExistence type="inferred from homology"/>
<feature type="compositionally biased region" description="Acidic residues" evidence="7">
    <location>
        <begin position="283"/>
        <end position="293"/>
    </location>
</feature>
<keyword evidence="5" id="KW-0690">Ribosome biogenesis</keyword>
<dbReference type="PANTHER" id="PTHR14211:SF7">
    <property type="entry name" value="RIBOSOME BIOGENESIS PROTEIN NOP53"/>
    <property type="match status" value="1"/>
</dbReference>
<feature type="region of interest" description="Disordered" evidence="7">
    <location>
        <begin position="25"/>
        <end position="44"/>
    </location>
</feature>
<evidence type="ECO:0000256" key="2">
    <source>
        <dbReference type="ARBA" id="ARBA00004642"/>
    </source>
</evidence>
<dbReference type="InterPro" id="IPR011687">
    <property type="entry name" value="Nop53/GLTSCR2"/>
</dbReference>
<dbReference type="PANTHER" id="PTHR14211">
    <property type="entry name" value="GLIOMA SUPPRESSOR CANDIDATE REGION GENE 2"/>
    <property type="match status" value="1"/>
</dbReference>
<evidence type="ECO:0000256" key="7">
    <source>
        <dbReference type="SAM" id="MobiDB-lite"/>
    </source>
</evidence>
<name>A0A2G9NAQ2_AQUCT</name>
<feature type="compositionally biased region" description="Basic and acidic residues" evidence="7">
    <location>
        <begin position="318"/>
        <end position="329"/>
    </location>
</feature>
<evidence type="ECO:0000256" key="5">
    <source>
        <dbReference type="ARBA" id="ARBA00022517"/>
    </source>
</evidence>
<dbReference type="GO" id="GO:0000027">
    <property type="term" value="P:ribosomal large subunit assembly"/>
    <property type="evidence" value="ECO:0007669"/>
    <property type="project" value="TreeGrafter"/>
</dbReference>
<feature type="compositionally biased region" description="Basic residues" evidence="7">
    <location>
        <begin position="28"/>
        <end position="42"/>
    </location>
</feature>
<evidence type="ECO:0000313" key="9">
    <source>
        <dbReference type="Proteomes" id="UP000228934"/>
    </source>
</evidence>
<dbReference type="PIRSF" id="PIRSF017302">
    <property type="entry name" value="Gltscr2"/>
    <property type="match status" value="1"/>
</dbReference>
<evidence type="ECO:0000313" key="8">
    <source>
        <dbReference type="EMBL" id="PIN88171.1"/>
    </source>
</evidence>
<comment type="similarity">
    <text evidence="3">Belongs to the NOP53 family.</text>
</comment>
<dbReference type="GO" id="GO:0005654">
    <property type="term" value="C:nucleoplasm"/>
    <property type="evidence" value="ECO:0007669"/>
    <property type="project" value="UniProtKB-SubCell"/>
</dbReference>
<dbReference type="Pfam" id="PF07767">
    <property type="entry name" value="Nop53"/>
    <property type="match status" value="1"/>
</dbReference>
<reference evidence="9" key="1">
    <citation type="journal article" date="2017" name="Nat. Commun.">
        <title>The North American bullfrog draft genome provides insight into hormonal regulation of long noncoding RNA.</title>
        <authorList>
            <person name="Hammond S.A."/>
            <person name="Warren R.L."/>
            <person name="Vandervalk B.P."/>
            <person name="Kucuk E."/>
            <person name="Khan H."/>
            <person name="Gibb E.A."/>
            <person name="Pandoh P."/>
            <person name="Kirk H."/>
            <person name="Zhao Y."/>
            <person name="Jones M."/>
            <person name="Mungall A.J."/>
            <person name="Coope R."/>
            <person name="Pleasance S."/>
            <person name="Moore R.A."/>
            <person name="Holt R.A."/>
            <person name="Round J.M."/>
            <person name="Ohora S."/>
            <person name="Walle B.V."/>
            <person name="Veldhoen N."/>
            <person name="Helbing C.C."/>
            <person name="Birol I."/>
        </authorList>
    </citation>
    <scope>NUCLEOTIDE SEQUENCE [LARGE SCALE GENOMIC DNA]</scope>
</reference>
<dbReference type="GO" id="GO:0008097">
    <property type="term" value="F:5S rRNA binding"/>
    <property type="evidence" value="ECO:0007669"/>
    <property type="project" value="TreeGrafter"/>
</dbReference>
<keyword evidence="6" id="KW-0539">Nucleus</keyword>
<feature type="region of interest" description="Disordered" evidence="7">
    <location>
        <begin position="283"/>
        <end position="329"/>
    </location>
</feature>
<organism evidence="8 9">
    <name type="scientific">Aquarana catesbeiana</name>
    <name type="common">American bullfrog</name>
    <name type="synonym">Rana catesbeiana</name>
    <dbReference type="NCBI Taxonomy" id="8400"/>
    <lineage>
        <taxon>Eukaryota</taxon>
        <taxon>Metazoa</taxon>
        <taxon>Chordata</taxon>
        <taxon>Craniata</taxon>
        <taxon>Vertebrata</taxon>
        <taxon>Euteleostomi</taxon>
        <taxon>Amphibia</taxon>
        <taxon>Batrachia</taxon>
        <taxon>Anura</taxon>
        <taxon>Neobatrachia</taxon>
        <taxon>Ranoidea</taxon>
        <taxon>Ranidae</taxon>
        <taxon>Aquarana</taxon>
    </lineage>
</organism>
<feature type="region of interest" description="Disordered" evidence="7">
    <location>
        <begin position="110"/>
        <end position="139"/>
    </location>
</feature>
<evidence type="ECO:0000256" key="3">
    <source>
        <dbReference type="ARBA" id="ARBA00008838"/>
    </source>
</evidence>
<dbReference type="OrthoDB" id="5072at2759"/>
<dbReference type="GO" id="GO:0005730">
    <property type="term" value="C:nucleolus"/>
    <property type="evidence" value="ECO:0007669"/>
    <property type="project" value="UniProtKB-SubCell"/>
</dbReference>
<keyword evidence="9" id="KW-1185">Reference proteome</keyword>
<sequence length="514" mass="59780">MAATGGPRVEGDFLGFSALSKCGQKGTEKRKRLNRNKKKNWKRHSDVRDVEDFLEDVRLQERTAGGLLAEKEDESLFFVDTGNEQKDSKVNKRVKPLRIDLILQPDSKVPVPKDISSHQVPNGKKLKRKRERVEKQEKKGILPRSERLLRAQLNQTKKAHKPEANNNPSRGFYDLWGHSNPLDSALEGKDQWYLEQTKKSRVKRPERLNKKPSQLPAVEVAAPGASYNPTFESHQALLLEAHEVEVKRLKMEEKLERQLKLPAGAEVTTEESRLQELCEGLVEESDDEMEEKESTEQQAVAFPQRERKTERQKKKQKEAKFLKARQEKEKTERLRRQSLFQLKSIYASLKSRQAELLRRKKLREEKRKLQSLQPRRLGRLKYQEPDIAVLLSEELTDSLRKLKPEGSLAKDRFKSFQKRNLIEPRERAKFKRKLKVKYVEKRAFREITQRERCCKMGVTPPTAAKMDSCLHTKLLWLSVIVNTVAPYQHLALARGFLFIVDVVKAWLGSCYSYD</sequence>
<comment type="subcellular location">
    <subcellularLocation>
        <location evidence="1">Nucleus</location>
        <location evidence="1">Nucleolus</location>
    </subcellularLocation>
    <subcellularLocation>
        <location evidence="2">Nucleus</location>
        <location evidence="2">Nucleoplasm</location>
    </subcellularLocation>
</comment>
<evidence type="ECO:0000256" key="4">
    <source>
        <dbReference type="ARBA" id="ARBA00018339"/>
    </source>
</evidence>
<dbReference type="AlphaFoldDB" id="A0A2G9NAQ2"/>
<accession>A0A2G9NAQ2</accession>
<dbReference type="EMBL" id="KV923791">
    <property type="protein sequence ID" value="PIN88171.1"/>
    <property type="molecule type" value="Genomic_DNA"/>
</dbReference>
<protein>
    <recommendedName>
        <fullName evidence="4">Ribosome biogenesis protein NOP53</fullName>
    </recommendedName>
</protein>
<dbReference type="Proteomes" id="UP000228934">
    <property type="component" value="Unassembled WGS sequence"/>
</dbReference>
<evidence type="ECO:0000256" key="1">
    <source>
        <dbReference type="ARBA" id="ARBA00004604"/>
    </source>
</evidence>
<dbReference type="GO" id="GO:0006364">
    <property type="term" value="P:rRNA processing"/>
    <property type="evidence" value="ECO:0007669"/>
    <property type="project" value="TreeGrafter"/>
</dbReference>